<protein>
    <submittedName>
        <fullName evidence="2">Uncharacterized protein</fullName>
    </submittedName>
</protein>
<evidence type="ECO:0000313" key="3">
    <source>
        <dbReference type="Proteomes" id="UP000031561"/>
    </source>
</evidence>
<keyword evidence="3" id="KW-1185">Reference proteome</keyword>
<accession>A0ABD4T2V7</accession>
<keyword evidence="1" id="KW-0732">Signal</keyword>
<sequence>MAIALGLCMIALGTTSILLAQDDRDTAMLRRNSAASLLTSDSAIAEILTIFSDPSNARLLGKNYDPIHPKTGTHYLGSDGIPNSGDEDSTAVNEWQIPDPACLSSLGVGTPTLSLTQTLNPQSSYRLLAYRYHPNTQSGHILVEGIHNNIPSQVYVNLSIKHDSREFPGISVHQSAYWQGRRLTGHNSNFYFHPQASASTGLSGKATPTAANRADYLDGIWSGPSDNLNLDSIEGNLVACAATSSLSYSPQGTTLGTISTSRSLAGNPDSVTHYQADRIELSDSEVLEVDTTAGPVYLYVNGVTELRGNAKIRNVRTDGALPRVGDFRLLQVATETAPLVLYDTTCIQDAFIYSPEVDVHLLTTGDGCPGPGNSSIQGVLWAEDIENSTDSASVRPYDRDGAPNLVTSGVTTGIEVPENVSSLVDLLEAVNLPVFYKITGVNAWNKVRL</sequence>
<gene>
    <name evidence="2" type="ORF">QQ91_0009575</name>
</gene>
<evidence type="ECO:0000256" key="1">
    <source>
        <dbReference type="SAM" id="SignalP"/>
    </source>
</evidence>
<comment type="caution">
    <text evidence="2">The sequence shown here is derived from an EMBL/GenBank/DDBJ whole genome shotgun (WGS) entry which is preliminary data.</text>
</comment>
<organism evidence="2 3">
    <name type="scientific">Lyngbya confervoides BDU141951</name>
    <dbReference type="NCBI Taxonomy" id="1574623"/>
    <lineage>
        <taxon>Bacteria</taxon>
        <taxon>Bacillati</taxon>
        <taxon>Cyanobacteriota</taxon>
        <taxon>Cyanophyceae</taxon>
        <taxon>Oscillatoriophycideae</taxon>
        <taxon>Oscillatoriales</taxon>
        <taxon>Microcoleaceae</taxon>
        <taxon>Lyngbya</taxon>
    </lineage>
</organism>
<evidence type="ECO:0000313" key="2">
    <source>
        <dbReference type="EMBL" id="MCM1983072.1"/>
    </source>
</evidence>
<reference evidence="2 3" key="1">
    <citation type="journal article" date="2015" name="Genome Announc.">
        <title>Draft Genome Sequence of Filamentous Marine Cyanobacterium Lyngbya confervoides Strain BDU141951.</title>
        <authorList>
            <person name="Chandrababunaidu M.M."/>
            <person name="Sen D."/>
            <person name="Tripathy S."/>
        </authorList>
    </citation>
    <scope>NUCLEOTIDE SEQUENCE [LARGE SCALE GENOMIC DNA]</scope>
    <source>
        <strain evidence="2 3">BDU141951</strain>
    </source>
</reference>
<dbReference type="Proteomes" id="UP000031561">
    <property type="component" value="Unassembled WGS sequence"/>
</dbReference>
<feature type="signal peptide" evidence="1">
    <location>
        <begin position="1"/>
        <end position="20"/>
    </location>
</feature>
<dbReference type="AlphaFoldDB" id="A0ABD4T2V7"/>
<proteinExistence type="predicted"/>
<dbReference type="EMBL" id="JTHE03000054">
    <property type="protein sequence ID" value="MCM1983072.1"/>
    <property type="molecule type" value="Genomic_DNA"/>
</dbReference>
<name>A0ABD4T2V7_9CYAN</name>
<dbReference type="RefSeq" id="WP_166281905.1">
    <property type="nucleotide sequence ID" value="NZ_JTHE03000054.1"/>
</dbReference>
<feature type="chain" id="PRO_5044812237" evidence="1">
    <location>
        <begin position="21"/>
        <end position="449"/>
    </location>
</feature>